<dbReference type="Gene3D" id="3.50.50.60">
    <property type="entry name" value="FAD/NAD(P)-binding domain"/>
    <property type="match status" value="1"/>
</dbReference>
<evidence type="ECO:0000259" key="6">
    <source>
        <dbReference type="Pfam" id="PF01494"/>
    </source>
</evidence>
<dbReference type="GO" id="GO:0004497">
    <property type="term" value="F:monooxygenase activity"/>
    <property type="evidence" value="ECO:0007669"/>
    <property type="project" value="UniProtKB-KW"/>
</dbReference>
<dbReference type="Pfam" id="PF01494">
    <property type="entry name" value="FAD_binding_3"/>
    <property type="match status" value="1"/>
</dbReference>
<dbReference type="InterPro" id="IPR036188">
    <property type="entry name" value="FAD/NAD-bd_sf"/>
</dbReference>
<protein>
    <submittedName>
        <fullName evidence="7">Putative salicylate hydroxylase</fullName>
    </submittedName>
</protein>
<dbReference type="AlphaFoldDB" id="A0A6A5WYK6"/>
<dbReference type="PANTHER" id="PTHR13789">
    <property type="entry name" value="MONOOXYGENASE"/>
    <property type="match status" value="1"/>
</dbReference>
<keyword evidence="8" id="KW-1185">Reference proteome</keyword>
<gene>
    <name evidence="7" type="ORF">P154DRAFT_552959</name>
</gene>
<sequence>MSSTPPLNILIVGSGLAGLTAAAILRPHHLVTVFERGTDSIATGGQGIIIAPNGTKILDSINYNLSRAGAVPILGIRTYTKEGVVLEDVDMDMKERFGADCVAMKRSDFRAELLRLATEENGSGDPVKVVFGKNVVGVDAEEGVVEFGDGERVYGDVVIVADGIHSRLRNAIVNDPSNHYEAQKTGLTCYRIAVDTESAQISLGNLVLPHWWDPQTSSNRSSIIYAGDGTPRFITAYPIHGGSMYNLACILQTQDSPKEASESWYADGDKNKMLELFGDFSEEMRRILSAATEVKVWELQDLEPLPTWTRGRSILIGDAAHAMTPLQGQGANMSIEDAEALGLLAPGTRREDVPAILRVVEDVRRERVSKVLEETRKSHGNLKVADRVFANADFNYGYNGIKETLKARDETV</sequence>
<dbReference type="SUPFAM" id="SSF51905">
    <property type="entry name" value="FAD/NAD(P)-binding domain"/>
    <property type="match status" value="1"/>
</dbReference>
<keyword evidence="2" id="KW-0285">Flavoprotein</keyword>
<reference evidence="7" key="1">
    <citation type="journal article" date="2020" name="Stud. Mycol.">
        <title>101 Dothideomycetes genomes: a test case for predicting lifestyles and emergence of pathogens.</title>
        <authorList>
            <person name="Haridas S."/>
            <person name="Albert R."/>
            <person name="Binder M."/>
            <person name="Bloem J."/>
            <person name="Labutti K."/>
            <person name="Salamov A."/>
            <person name="Andreopoulos B."/>
            <person name="Baker S."/>
            <person name="Barry K."/>
            <person name="Bills G."/>
            <person name="Bluhm B."/>
            <person name="Cannon C."/>
            <person name="Castanera R."/>
            <person name="Culley D."/>
            <person name="Daum C."/>
            <person name="Ezra D."/>
            <person name="Gonzalez J."/>
            <person name="Henrissat B."/>
            <person name="Kuo A."/>
            <person name="Liang C."/>
            <person name="Lipzen A."/>
            <person name="Lutzoni F."/>
            <person name="Magnuson J."/>
            <person name="Mondo S."/>
            <person name="Nolan M."/>
            <person name="Ohm R."/>
            <person name="Pangilinan J."/>
            <person name="Park H.-J."/>
            <person name="Ramirez L."/>
            <person name="Alfaro M."/>
            <person name="Sun H."/>
            <person name="Tritt A."/>
            <person name="Yoshinaga Y."/>
            <person name="Zwiers L.-H."/>
            <person name="Turgeon B."/>
            <person name="Goodwin S."/>
            <person name="Spatafora J."/>
            <person name="Crous P."/>
            <person name="Grigoriev I."/>
        </authorList>
    </citation>
    <scope>NUCLEOTIDE SEQUENCE</scope>
    <source>
        <strain evidence="7">CBS 123094</strain>
    </source>
</reference>
<name>A0A6A5WYK6_9PLEO</name>
<keyword evidence="5" id="KW-0503">Monooxygenase</keyword>
<evidence type="ECO:0000313" key="7">
    <source>
        <dbReference type="EMBL" id="KAF2002646.1"/>
    </source>
</evidence>
<dbReference type="InterPro" id="IPR050493">
    <property type="entry name" value="FAD-dep_Monooxygenase_BioMet"/>
</dbReference>
<evidence type="ECO:0000256" key="4">
    <source>
        <dbReference type="ARBA" id="ARBA00023002"/>
    </source>
</evidence>
<dbReference type="PRINTS" id="PR00420">
    <property type="entry name" value="RNGMNOXGNASE"/>
</dbReference>
<feature type="domain" description="FAD-binding" evidence="6">
    <location>
        <begin position="8"/>
        <end position="374"/>
    </location>
</feature>
<dbReference type="Proteomes" id="UP000799779">
    <property type="component" value="Unassembled WGS sequence"/>
</dbReference>
<evidence type="ECO:0000256" key="2">
    <source>
        <dbReference type="ARBA" id="ARBA00022630"/>
    </source>
</evidence>
<proteinExistence type="inferred from homology"/>
<comment type="similarity">
    <text evidence="1">Belongs to the paxM FAD-dependent monooxygenase family.</text>
</comment>
<evidence type="ECO:0000256" key="5">
    <source>
        <dbReference type="ARBA" id="ARBA00023033"/>
    </source>
</evidence>
<keyword evidence="3" id="KW-0274">FAD</keyword>
<evidence type="ECO:0000256" key="1">
    <source>
        <dbReference type="ARBA" id="ARBA00007992"/>
    </source>
</evidence>
<keyword evidence="4" id="KW-0560">Oxidoreductase</keyword>
<dbReference type="EMBL" id="ML977576">
    <property type="protein sequence ID" value="KAF2002646.1"/>
    <property type="molecule type" value="Genomic_DNA"/>
</dbReference>
<evidence type="ECO:0000256" key="3">
    <source>
        <dbReference type="ARBA" id="ARBA00022827"/>
    </source>
</evidence>
<accession>A0A6A5WYK6</accession>
<dbReference type="PANTHER" id="PTHR13789:SF314">
    <property type="entry name" value="FAD-BINDING DOMAIN-CONTAINING PROTEIN"/>
    <property type="match status" value="1"/>
</dbReference>
<organism evidence="7 8">
    <name type="scientific">Amniculicola lignicola CBS 123094</name>
    <dbReference type="NCBI Taxonomy" id="1392246"/>
    <lineage>
        <taxon>Eukaryota</taxon>
        <taxon>Fungi</taxon>
        <taxon>Dikarya</taxon>
        <taxon>Ascomycota</taxon>
        <taxon>Pezizomycotina</taxon>
        <taxon>Dothideomycetes</taxon>
        <taxon>Pleosporomycetidae</taxon>
        <taxon>Pleosporales</taxon>
        <taxon>Amniculicolaceae</taxon>
        <taxon>Amniculicola</taxon>
    </lineage>
</organism>
<dbReference type="GO" id="GO:0071949">
    <property type="term" value="F:FAD binding"/>
    <property type="evidence" value="ECO:0007669"/>
    <property type="project" value="InterPro"/>
</dbReference>
<dbReference type="InterPro" id="IPR002938">
    <property type="entry name" value="FAD-bd"/>
</dbReference>
<dbReference type="SUPFAM" id="SSF54373">
    <property type="entry name" value="FAD-linked reductases, C-terminal domain"/>
    <property type="match status" value="1"/>
</dbReference>
<evidence type="ECO:0000313" key="8">
    <source>
        <dbReference type="Proteomes" id="UP000799779"/>
    </source>
</evidence>
<dbReference type="OrthoDB" id="9993796at2759"/>